<evidence type="ECO:0000313" key="3">
    <source>
        <dbReference type="EMBL" id="CAI9949162.1"/>
    </source>
</evidence>
<dbReference type="AlphaFoldDB" id="A0AA86PEA4"/>
<gene>
    <name evidence="2" type="ORF">HINF_LOCUS25174</name>
    <name evidence="4" type="ORF">HINF_LOCUS32295</name>
    <name evidence="3" type="ORF">HINF_LOCUS36807</name>
    <name evidence="5" type="ORF">HINF_LOCUS41192</name>
</gene>
<evidence type="ECO:0000313" key="2">
    <source>
        <dbReference type="EMBL" id="CAI9937529.1"/>
    </source>
</evidence>
<keyword evidence="6" id="KW-1185">Reference proteome</keyword>
<reference evidence="2" key="1">
    <citation type="submission" date="2023-06" db="EMBL/GenBank/DDBJ databases">
        <authorList>
            <person name="Kurt Z."/>
        </authorList>
    </citation>
    <scope>NUCLEOTIDE SEQUENCE</scope>
</reference>
<evidence type="ECO:0000256" key="1">
    <source>
        <dbReference type="SAM" id="Phobius"/>
    </source>
</evidence>
<dbReference type="Proteomes" id="UP001642409">
    <property type="component" value="Unassembled WGS sequence"/>
</dbReference>
<organism evidence="2">
    <name type="scientific">Hexamita inflata</name>
    <dbReference type="NCBI Taxonomy" id="28002"/>
    <lineage>
        <taxon>Eukaryota</taxon>
        <taxon>Metamonada</taxon>
        <taxon>Diplomonadida</taxon>
        <taxon>Hexamitidae</taxon>
        <taxon>Hexamitinae</taxon>
        <taxon>Hexamita</taxon>
    </lineage>
</organism>
<reference evidence="4 6" key="2">
    <citation type="submission" date="2024-07" db="EMBL/GenBank/DDBJ databases">
        <authorList>
            <person name="Akdeniz Z."/>
        </authorList>
    </citation>
    <scope>NUCLEOTIDE SEQUENCE [LARGE SCALE GENOMIC DNA]</scope>
</reference>
<evidence type="ECO:0000313" key="6">
    <source>
        <dbReference type="Proteomes" id="UP001642409"/>
    </source>
</evidence>
<accession>A0AA86PEA4</accession>
<dbReference type="EMBL" id="CATOUU010000647">
    <property type="protein sequence ID" value="CAI9937529.1"/>
    <property type="molecule type" value="Genomic_DNA"/>
</dbReference>
<name>A0AA86PEA4_9EUKA</name>
<dbReference type="EMBL" id="CATOUU010000793">
    <property type="protein sequence ID" value="CAI9949162.1"/>
    <property type="molecule type" value="Genomic_DNA"/>
</dbReference>
<evidence type="ECO:0000313" key="4">
    <source>
        <dbReference type="EMBL" id="CAL6029418.1"/>
    </source>
</evidence>
<keyword evidence="1" id="KW-1133">Transmembrane helix</keyword>
<feature type="transmembrane region" description="Helical" evidence="1">
    <location>
        <begin position="245"/>
        <end position="270"/>
    </location>
</feature>
<protein>
    <submittedName>
        <fullName evidence="4">Hypothetical_protein</fullName>
    </submittedName>
</protein>
<dbReference type="EMBL" id="CAXDID020000164">
    <property type="protein sequence ID" value="CAL6045604.1"/>
    <property type="molecule type" value="Genomic_DNA"/>
</dbReference>
<keyword evidence="1" id="KW-0812">Transmembrane</keyword>
<comment type="caution">
    <text evidence="2">The sequence shown here is derived from an EMBL/GenBank/DDBJ whole genome shotgun (WGS) entry which is preliminary data.</text>
</comment>
<sequence length="305" mass="34554">MTNGDLYVIGSNSNGTVSIKDDLCFRKVQENVQNAEIGWKQNQMYPSLYFLSNNDLYVYDSSMNKSNKLISNIFDFSIQETFNSQFGKQQNIAIVSNNSIAVLSFSSYAFNNGTDYFCKNTLFSQKCNLQFQGQDQQCYKLGILDITEAYCNVLNCFVPLLNPDTSEDQNDCSATSCQGDQANNITCWSVVCINAAYNNQFVPQCAYNFVNFTYSIELANAENYIFTNSNFLVNLNNKKDVLNQWGVVGITVGICTFVTIIFNLSMILLCRRAYTKMHIKQEIIQIRGKSKATQNYKNKAKSNMV</sequence>
<keyword evidence="1" id="KW-0472">Membrane</keyword>
<evidence type="ECO:0000313" key="5">
    <source>
        <dbReference type="EMBL" id="CAL6045604.1"/>
    </source>
</evidence>
<proteinExistence type="predicted"/>
<dbReference type="EMBL" id="CAXDID020000110">
    <property type="protein sequence ID" value="CAL6029418.1"/>
    <property type="molecule type" value="Genomic_DNA"/>
</dbReference>